<dbReference type="CDD" id="cd00054">
    <property type="entry name" value="EGF_CA"/>
    <property type="match status" value="1"/>
</dbReference>
<name>A0ABN7RGI0_OIKDI</name>
<keyword evidence="2" id="KW-0677">Repeat</keyword>
<comment type="caution">
    <text evidence="4">Lacks conserved residue(s) required for the propagation of feature annotation.</text>
</comment>
<dbReference type="PROSITE" id="PS00010">
    <property type="entry name" value="ASX_HYDROXYL"/>
    <property type="match status" value="1"/>
</dbReference>
<dbReference type="InterPro" id="IPR000152">
    <property type="entry name" value="EGF-type_Asp/Asn_hydroxyl_site"/>
</dbReference>
<dbReference type="Gene3D" id="2.10.25.10">
    <property type="entry name" value="Laminin"/>
    <property type="match status" value="1"/>
</dbReference>
<keyword evidence="7" id="KW-1185">Reference proteome</keyword>
<accession>A0ABN7RGI0</accession>
<protein>
    <submittedName>
        <fullName evidence="6">Oidioi.mRNA.OKI2018_I69.PAR.g8555.t1.cds</fullName>
    </submittedName>
</protein>
<dbReference type="PROSITE" id="PS01187">
    <property type="entry name" value="EGF_CA"/>
    <property type="match status" value="1"/>
</dbReference>
<feature type="domain" description="EGF-like" evidence="5">
    <location>
        <begin position="252"/>
        <end position="290"/>
    </location>
</feature>
<organism evidence="6 7">
    <name type="scientific">Oikopleura dioica</name>
    <name type="common">Tunicate</name>
    <dbReference type="NCBI Taxonomy" id="34765"/>
    <lineage>
        <taxon>Eukaryota</taxon>
        <taxon>Metazoa</taxon>
        <taxon>Chordata</taxon>
        <taxon>Tunicata</taxon>
        <taxon>Appendicularia</taxon>
        <taxon>Copelata</taxon>
        <taxon>Oikopleuridae</taxon>
        <taxon>Oikopleura</taxon>
    </lineage>
</organism>
<dbReference type="Pfam" id="PF07645">
    <property type="entry name" value="EGF_CA"/>
    <property type="match status" value="1"/>
</dbReference>
<dbReference type="PANTHER" id="PTHR24034:SF89">
    <property type="entry name" value="COMPLEMENT COMPONENT C1Q RECEPTOR"/>
    <property type="match status" value="1"/>
</dbReference>
<dbReference type="SMART" id="SM00181">
    <property type="entry name" value="EGF"/>
    <property type="match status" value="5"/>
</dbReference>
<dbReference type="Proteomes" id="UP001158576">
    <property type="component" value="Chromosome PAR"/>
</dbReference>
<reference evidence="6 7" key="1">
    <citation type="submission" date="2021-04" db="EMBL/GenBank/DDBJ databases">
        <authorList>
            <person name="Bliznina A."/>
        </authorList>
    </citation>
    <scope>NUCLEOTIDE SEQUENCE [LARGE SCALE GENOMIC DNA]</scope>
</reference>
<proteinExistence type="predicted"/>
<sequence length="653" mass="72156">MRLAGLFLIGQGFGNSIENVTCSATSECAQFFATCENISDGTGNCQCASIASFELVEVDPPQDIGGTLYSHVCKQLSPCEKLQIEQGECPLHSNCKQRQTESGQMDAFCECHPEFVPSDPSASAEVGIDGVTCERVDVCEDYDCSSVTNSGCVARVDEPECLCESNFDSFKEVNGTWEKMMGDDQYFPNTEISRKCVAKVPCFDVECGFRQVCVREEVNGIPSGMCACEQGYKDGSKTSVSPDNKLTLICKDVDECSNEALNNCAAGQDCTNSEGSFSCSCSPGWLPNSDPSTNVLVPCIQCSGPHATEFEGTCTCAGPAQIHDDDASICDCPSSMALSADGESCVSSCIHEHTVLENGQCVCDPSKNMTWNDDLARCGCSPGFVRSILGDCRLPEENYLSWGKAWQDNCKNGKRSRAVFSITPRKKLWFQILPSLKERISVEEDCGNSTAKCTDWNAIYDETTGFCRCKDGFFDSKQGCIPWTPFEANTVIVAELKRRMGSLFNSTELVHTFTPKKKQGIDRFLVKTAKRMFDPAKEKGKLKKSCSKKSLILHGNAPDEIESIFTEFNVLKNKPDGDVSVVEDLARVFDRFQRLYTWNCPETGYGKYPLNPTHETDVVCQTREDQKNFLKCQLHYRFDRLVKDIAPTNPIDW</sequence>
<dbReference type="InterPro" id="IPR050751">
    <property type="entry name" value="ECM_structural_protein"/>
</dbReference>
<evidence type="ECO:0000259" key="5">
    <source>
        <dbReference type="PROSITE" id="PS50026"/>
    </source>
</evidence>
<evidence type="ECO:0000256" key="2">
    <source>
        <dbReference type="ARBA" id="ARBA00022737"/>
    </source>
</evidence>
<dbReference type="InterPro" id="IPR049883">
    <property type="entry name" value="NOTCH1_EGF-like"/>
</dbReference>
<evidence type="ECO:0000313" key="7">
    <source>
        <dbReference type="Proteomes" id="UP001158576"/>
    </source>
</evidence>
<evidence type="ECO:0000313" key="6">
    <source>
        <dbReference type="EMBL" id="CAG5076816.1"/>
    </source>
</evidence>
<dbReference type="SUPFAM" id="SSF57196">
    <property type="entry name" value="EGF/Laminin"/>
    <property type="match status" value="1"/>
</dbReference>
<keyword evidence="3" id="KW-1015">Disulfide bond</keyword>
<evidence type="ECO:0000256" key="4">
    <source>
        <dbReference type="PROSITE-ProRule" id="PRU00076"/>
    </source>
</evidence>
<evidence type="ECO:0000256" key="1">
    <source>
        <dbReference type="ARBA" id="ARBA00022536"/>
    </source>
</evidence>
<dbReference type="InterPro" id="IPR018097">
    <property type="entry name" value="EGF_Ca-bd_CS"/>
</dbReference>
<dbReference type="PROSITE" id="PS50026">
    <property type="entry name" value="EGF_3"/>
    <property type="match status" value="1"/>
</dbReference>
<dbReference type="InterPro" id="IPR001881">
    <property type="entry name" value="EGF-like_Ca-bd_dom"/>
</dbReference>
<dbReference type="SMART" id="SM00179">
    <property type="entry name" value="EGF_CA"/>
    <property type="match status" value="1"/>
</dbReference>
<dbReference type="EMBL" id="OU015568">
    <property type="protein sequence ID" value="CAG5076816.1"/>
    <property type="molecule type" value="Genomic_DNA"/>
</dbReference>
<dbReference type="PANTHER" id="PTHR24034">
    <property type="entry name" value="EGF-LIKE DOMAIN-CONTAINING PROTEIN"/>
    <property type="match status" value="1"/>
</dbReference>
<keyword evidence="1 4" id="KW-0245">EGF-like domain</keyword>
<evidence type="ECO:0000256" key="3">
    <source>
        <dbReference type="ARBA" id="ARBA00023157"/>
    </source>
</evidence>
<gene>
    <name evidence="6" type="ORF">OKIOD_LOCUS113</name>
</gene>
<dbReference type="InterPro" id="IPR000742">
    <property type="entry name" value="EGF"/>
</dbReference>